<name>D6U6A9_KTERA</name>
<proteinExistence type="predicted"/>
<dbReference type="EMBL" id="ADVG01000005">
    <property type="protein sequence ID" value="EFH80520.1"/>
    <property type="molecule type" value="Genomic_DNA"/>
</dbReference>
<evidence type="ECO:0000313" key="1">
    <source>
        <dbReference type="EMBL" id="EFH80520.1"/>
    </source>
</evidence>
<dbReference type="AlphaFoldDB" id="D6U6A9"/>
<sequence length="125" mass="14753">MSGKDDVNVLFVKKNVHPAPHDALTIFSPKNIFASNVFTILFDKSKFTLHFLPVWMGKVASIPIMCHKFQRHLFTFSANKQRNMRLLNSFWLIDSTTYLIFFPFKECLILCPHRLDDLERFFKLK</sequence>
<reference evidence="1 2" key="1">
    <citation type="journal article" date="2011" name="Stand. Genomic Sci.">
        <title>Non-contiguous finished genome sequence and contextual data of the filamentous soil bacterium Ktedonobacter racemifer type strain (SOSP1-21).</title>
        <authorList>
            <person name="Chang Y.J."/>
            <person name="Land M."/>
            <person name="Hauser L."/>
            <person name="Chertkov O."/>
            <person name="Del Rio T.G."/>
            <person name="Nolan M."/>
            <person name="Copeland A."/>
            <person name="Tice H."/>
            <person name="Cheng J.F."/>
            <person name="Lucas S."/>
            <person name="Han C."/>
            <person name="Goodwin L."/>
            <person name="Pitluck S."/>
            <person name="Ivanova N."/>
            <person name="Ovchinikova G."/>
            <person name="Pati A."/>
            <person name="Chen A."/>
            <person name="Palaniappan K."/>
            <person name="Mavromatis K."/>
            <person name="Liolios K."/>
            <person name="Brettin T."/>
            <person name="Fiebig A."/>
            <person name="Rohde M."/>
            <person name="Abt B."/>
            <person name="Goker M."/>
            <person name="Detter J.C."/>
            <person name="Woyke T."/>
            <person name="Bristow J."/>
            <person name="Eisen J.A."/>
            <person name="Markowitz V."/>
            <person name="Hugenholtz P."/>
            <person name="Kyrpides N.C."/>
            <person name="Klenk H.P."/>
            <person name="Lapidus A."/>
        </authorList>
    </citation>
    <scope>NUCLEOTIDE SEQUENCE [LARGE SCALE GENOMIC DNA]</scope>
    <source>
        <strain evidence="2">DSM 44963</strain>
    </source>
</reference>
<gene>
    <name evidence="1" type="ORF">Krac_1130</name>
</gene>
<organism evidence="1 2">
    <name type="scientific">Ktedonobacter racemifer DSM 44963</name>
    <dbReference type="NCBI Taxonomy" id="485913"/>
    <lineage>
        <taxon>Bacteria</taxon>
        <taxon>Bacillati</taxon>
        <taxon>Chloroflexota</taxon>
        <taxon>Ktedonobacteria</taxon>
        <taxon>Ktedonobacterales</taxon>
        <taxon>Ktedonobacteraceae</taxon>
        <taxon>Ktedonobacter</taxon>
    </lineage>
</organism>
<dbReference type="InParanoid" id="D6U6A9"/>
<dbReference type="STRING" id="485913.Krac_1130"/>
<keyword evidence="2" id="KW-1185">Reference proteome</keyword>
<evidence type="ECO:0000313" key="2">
    <source>
        <dbReference type="Proteomes" id="UP000004508"/>
    </source>
</evidence>
<accession>D6U6A9</accession>
<comment type="caution">
    <text evidence="1">The sequence shown here is derived from an EMBL/GenBank/DDBJ whole genome shotgun (WGS) entry which is preliminary data.</text>
</comment>
<protein>
    <submittedName>
        <fullName evidence="1">Uncharacterized protein</fullName>
    </submittedName>
</protein>
<dbReference type="Proteomes" id="UP000004508">
    <property type="component" value="Unassembled WGS sequence"/>
</dbReference>